<organism evidence="3 4">
    <name type="scientific">Xenopus tropicalis</name>
    <name type="common">Western clawed frog</name>
    <name type="synonym">Silurana tropicalis</name>
    <dbReference type="NCBI Taxonomy" id="8364"/>
    <lineage>
        <taxon>Eukaryota</taxon>
        <taxon>Metazoa</taxon>
        <taxon>Chordata</taxon>
        <taxon>Craniata</taxon>
        <taxon>Vertebrata</taxon>
        <taxon>Euteleostomi</taxon>
        <taxon>Amphibia</taxon>
        <taxon>Batrachia</taxon>
        <taxon>Anura</taxon>
        <taxon>Pipoidea</taxon>
        <taxon>Pipidae</taxon>
        <taxon>Xenopodinae</taxon>
        <taxon>Xenopus</taxon>
        <taxon>Silurana</taxon>
    </lineage>
</organism>
<dbReference type="AlphaFoldDB" id="A0A8J1IP50"/>
<feature type="compositionally biased region" description="Basic and acidic residues" evidence="1">
    <location>
        <begin position="669"/>
        <end position="682"/>
    </location>
</feature>
<feature type="compositionally biased region" description="Polar residues" evidence="1">
    <location>
        <begin position="639"/>
        <end position="668"/>
    </location>
</feature>
<keyword evidence="2" id="KW-0812">Transmembrane</keyword>
<feature type="compositionally biased region" description="Low complexity" evidence="1">
    <location>
        <begin position="457"/>
        <end position="469"/>
    </location>
</feature>
<feature type="transmembrane region" description="Helical" evidence="2">
    <location>
        <begin position="112"/>
        <end position="138"/>
    </location>
</feature>
<reference evidence="4" key="1">
    <citation type="submission" date="2025-08" db="UniProtKB">
        <authorList>
            <consortium name="RefSeq"/>
        </authorList>
    </citation>
    <scope>IDENTIFICATION</scope>
    <source>
        <strain evidence="4">Nigerian</strain>
        <tissue evidence="4">Liver and blood</tissue>
    </source>
</reference>
<feature type="compositionally biased region" description="Basic and acidic residues" evidence="1">
    <location>
        <begin position="403"/>
        <end position="415"/>
    </location>
</feature>
<feature type="compositionally biased region" description="Basic and acidic residues" evidence="1">
    <location>
        <begin position="556"/>
        <end position="575"/>
    </location>
</feature>
<evidence type="ECO:0000313" key="3">
    <source>
        <dbReference type="Proteomes" id="UP000008143"/>
    </source>
</evidence>
<dbReference type="AGR" id="Xenbase:XB-GENE-29086707"/>
<feature type="transmembrane region" description="Helical" evidence="2">
    <location>
        <begin position="81"/>
        <end position="106"/>
    </location>
</feature>
<feature type="compositionally biased region" description="Basic and acidic residues" evidence="1">
    <location>
        <begin position="300"/>
        <end position="322"/>
    </location>
</feature>
<name>A0A8J1IP50_XENTR</name>
<dbReference type="OMA" id="FLVMICL"/>
<proteinExistence type="predicted"/>
<accession>A0A8J1IP50</accession>
<evidence type="ECO:0000313" key="4">
    <source>
        <dbReference type="RefSeq" id="XP_031746296.1"/>
    </source>
</evidence>
<evidence type="ECO:0000313" key="5">
    <source>
        <dbReference type="Xenbase" id="XB-GENE-29086707"/>
    </source>
</evidence>
<keyword evidence="2" id="KW-0472">Membrane</keyword>
<dbReference type="KEGG" id="xtr:101733073"/>
<dbReference type="RefSeq" id="XP_031746296.1">
    <property type="nucleotide sequence ID" value="XM_031890436.1"/>
</dbReference>
<protein>
    <submittedName>
        <fullName evidence="4">Muscle M-line assembly protein unc-89</fullName>
    </submittedName>
</protein>
<evidence type="ECO:0000256" key="1">
    <source>
        <dbReference type="SAM" id="MobiDB-lite"/>
    </source>
</evidence>
<dbReference type="Gene3D" id="1.20.1070.10">
    <property type="entry name" value="Rhodopsin 7-helix transmembrane proteins"/>
    <property type="match status" value="1"/>
</dbReference>
<dbReference type="GeneID" id="101733073"/>
<dbReference type="Xenbase" id="XB-GENE-29086707">
    <property type="gene designation" value="LOC101733073"/>
</dbReference>
<feature type="compositionally biased region" description="Polar residues" evidence="1">
    <location>
        <begin position="217"/>
        <end position="258"/>
    </location>
</feature>
<gene>
    <name evidence="4 5" type="primary">LOC101733073</name>
</gene>
<keyword evidence="2" id="KW-1133">Transmembrane helix</keyword>
<evidence type="ECO:0000256" key="2">
    <source>
        <dbReference type="SAM" id="Phobius"/>
    </source>
</evidence>
<keyword evidence="3" id="KW-1185">Reference proteome</keyword>
<feature type="compositionally biased region" description="Polar residues" evidence="1">
    <location>
        <begin position="498"/>
        <end position="515"/>
    </location>
</feature>
<feature type="compositionally biased region" description="Basic and acidic residues" evidence="1">
    <location>
        <begin position="531"/>
        <end position="548"/>
    </location>
</feature>
<feature type="compositionally biased region" description="Basic and acidic residues" evidence="1">
    <location>
        <begin position="470"/>
        <end position="496"/>
    </location>
</feature>
<feature type="compositionally biased region" description="Polar residues" evidence="1">
    <location>
        <begin position="351"/>
        <end position="367"/>
    </location>
</feature>
<feature type="compositionally biased region" description="Low complexity" evidence="1">
    <location>
        <begin position="581"/>
        <end position="613"/>
    </location>
</feature>
<feature type="region of interest" description="Disordered" evidence="1">
    <location>
        <begin position="211"/>
        <end position="682"/>
    </location>
</feature>
<feature type="compositionally biased region" description="Basic and acidic residues" evidence="1">
    <location>
        <begin position="259"/>
        <end position="269"/>
    </location>
</feature>
<dbReference type="OrthoDB" id="10677757at2759"/>
<sequence>MRTVTNIFIWSLALSDLRIAFFCIPFTMLQNISNWLGDTETKIYLQFVCDSAMRGHPVNSGIPGNYPALRRHIRRRKPPRLLLWSICGVTCFMFLGAAALLAVGYLNPFGSVGLAILGIGAVLFFGTILFLVMICLWVEKKYPGVQTLSFKIPSRRPPKPKTAYVNPNISGLSPSVPTRTDYTINTDLPPYTINVPRKVKFPSVPEEQIIIEETDKNINNPSSTSDSLLDETGNQGTTLENNVADSSPQLLDNSTVNEGKSHPFEEHTGTAKKQNKKTHHVEVPFEDYPPSASSKPASHRSKESLPNREEPKQLDGSDRPEYDSGSCRSKTSAPFLTEPEPGGSPKKHVLDSTNKASPQIQKLATCNETEKQVLPSKTNSPMVPNAACRQEQDSSCSGKSRSPQKDQRHTREPPTKQRKYLLVNQILNKPETFSGKEHVALPVDSKRASPKTQTDINSSSCSKLSSNSSSRKEESYQEDVRSKECKSHISMKDRVSVIKSQSPRNIEYHSLQTSAERAHRVSDLSSSTVPSHDKMLATTTEKAKEAIKHQGLPQSEKPDPSSTKTEDASHKKYEQDPQQNSSSQSKESVSLSASSPLAAKNHQTNKKQQTQHKIQPVTIPTPDYPSDSDSSSSRKLHQQEVQQTDCRQRSSQSKEASPAISRTSSNHKNNSEHRTIKKEGDS</sequence>
<dbReference type="Proteomes" id="UP000008143">
    <property type="component" value="Chromosome 1"/>
</dbReference>
<feature type="compositionally biased region" description="Basic and acidic residues" evidence="1">
    <location>
        <begin position="434"/>
        <end position="447"/>
    </location>
</feature>